<evidence type="ECO:0000259" key="15">
    <source>
        <dbReference type="PROSITE" id="PS50871"/>
    </source>
</evidence>
<evidence type="ECO:0000256" key="12">
    <source>
        <dbReference type="SAM" id="MobiDB-lite"/>
    </source>
</evidence>
<comment type="caution">
    <text evidence="17">The sequence shown here is derived from an EMBL/GenBank/DDBJ whole genome shotgun (WGS) entry which is preliminary data.</text>
</comment>
<evidence type="ECO:0000256" key="10">
    <source>
        <dbReference type="PROSITE-ProRule" id="PRU00076"/>
    </source>
</evidence>
<dbReference type="InterPro" id="IPR001881">
    <property type="entry name" value="EGF-like_Ca-bd_dom"/>
</dbReference>
<evidence type="ECO:0000256" key="11">
    <source>
        <dbReference type="SAM" id="Coils"/>
    </source>
</evidence>
<dbReference type="Gene3D" id="2.10.25.10">
    <property type="entry name" value="Laminin"/>
    <property type="match status" value="1"/>
</dbReference>
<dbReference type="PROSITE" id="PS51041">
    <property type="entry name" value="EMI"/>
    <property type="match status" value="1"/>
</dbReference>
<dbReference type="CDD" id="cd00054">
    <property type="entry name" value="EGF_CA"/>
    <property type="match status" value="1"/>
</dbReference>
<feature type="coiled-coil region" evidence="11">
    <location>
        <begin position="277"/>
        <end position="304"/>
    </location>
</feature>
<keyword evidence="2" id="KW-0964">Secreted</keyword>
<gene>
    <name evidence="17" type="ORF">ANANG_G00200470</name>
</gene>
<dbReference type="PANTHER" id="PTHR15427:SF3">
    <property type="entry name" value="MULTIMERIN-1"/>
    <property type="match status" value="1"/>
</dbReference>
<evidence type="ECO:0000256" key="4">
    <source>
        <dbReference type="ARBA" id="ARBA00022536"/>
    </source>
</evidence>
<dbReference type="PANTHER" id="PTHR15427">
    <property type="entry name" value="EMILIN ELASTIN MICROFIBRIL INTERFACE-LOCATED PROTEIN ELASTIN MICROFIBRIL INTERFACER"/>
    <property type="match status" value="1"/>
</dbReference>
<dbReference type="GO" id="GO:0090051">
    <property type="term" value="P:negative regulation of cell migration involved in sprouting angiogenesis"/>
    <property type="evidence" value="ECO:0007669"/>
    <property type="project" value="TreeGrafter"/>
</dbReference>
<sequence>MTWMWLTYLYFLYFSHKSLGMITYNRTAGQLENHTISPNLTVNNSEENSQEAQQRNLTASRDELQTTKSTASVARILYVTNNTAGFSKNNQIAGRRNSSTPVIQSQRIQSGFGLNEKAHKPPGLTFSSRSATKPSFETSRGKSWCAYVHTRLTPTVVMDSASSYVPIVTDPCYWSREGCQRRYQMMSSPTYKIKHKIMTSLEWRCCPGYVGPQCQPKDSSPQIQQPARRAEVHSDSRTSEVPAPEGSEQATEPAIKPKMDNEVMNQASKLTSLLNKVNDISTDMDNMKKVLSSLEEKLNEEKGDDLPSILRALKTKAIQEFFRDIVQKEIKPFQSMIQESISNIIKNQLSVSEDIEATKVSLKQFNKTVITLTASQSPMKASNTHMGNDIQNLKDQVSSLQEDISVIQTNITTELKDEYSFQKDNAALEGEPVYGSAIPDRKGNENSTLSEQVSLLGDAVRKQALLTLQLQQDLHEQGLAVWNLSNAAGLQSRPAGETSDTLVERCKQDLRQQMQEIKDSIRTVNQTLCDKVNPMDDMMNAIEEKISHVSYDLEELRPIKDNNGFAGVFNEEKQTAELSAMKGQLESLATTINILNISITGLEKAQEELSNQTKAKEDEVDKKLRGCQDGIEDALNDTMTIINKAIDTVNDNHYILENNLDNTNRQLNEIYDDVTKKINNSNLIPYIDFLNSTVLILQQKMERFDDLSLFDRLSDSMNQTNEMNKPENLTHLSQQLTEALSKLEDHQTTIEHLQGSHANYSSNFREHRMHLQRMESRINSLNYNSTPTIKPKKKLPAEMGLAWKYKYLNNRVEDLAIITFNLTTEVLWLKESDQNVRNLYQNVSILLDRQAHIPQIFEEHINFTHLQKGLNELLKQEGQDLCESVPMNPTAYLNCVLASMFKDISVLQRHAEDLDERLEATAALNASSAVSGRSQRNTDNIVNQVESQGCAHYPCQNGGTCIDAQHGYVCACRSPFGGTNCTVKLSDSAASPDFSKGSYRYAPMVTFFVAHTYTMSAPGPIRFNNLYVNYGVSYAPGTGKFSIPYLGVYVFKYTIEYTSSAVSGYLVVDDVDKLAFRSQDSSGQDSGSRVITGDAVLELNFGQQVWLRLDTGSIPARYPPVTTFGGYLLYRT</sequence>
<dbReference type="SUPFAM" id="SSF57196">
    <property type="entry name" value="EGF/Laminin"/>
    <property type="match status" value="1"/>
</dbReference>
<dbReference type="SUPFAM" id="SSF49842">
    <property type="entry name" value="TNF-like"/>
    <property type="match status" value="1"/>
</dbReference>
<feature type="domain" description="EGF-like" evidence="14">
    <location>
        <begin position="946"/>
        <end position="982"/>
    </location>
</feature>
<dbReference type="InterPro" id="IPR000152">
    <property type="entry name" value="EGF-type_Asp/Asn_hydroxyl_site"/>
</dbReference>
<comment type="subcellular location">
    <subcellularLocation>
        <location evidence="1">Secreted</location>
        <location evidence="1">Extracellular space</location>
        <location evidence="1">Extracellular matrix</location>
    </subcellularLocation>
</comment>
<evidence type="ECO:0000259" key="14">
    <source>
        <dbReference type="PROSITE" id="PS50026"/>
    </source>
</evidence>
<feature type="chain" id="PRO_5039655850" description="Multimerin-1" evidence="13">
    <location>
        <begin position="21"/>
        <end position="1132"/>
    </location>
</feature>
<dbReference type="GO" id="GO:0030948">
    <property type="term" value="P:negative regulation of vascular endothelial growth factor receptor signaling pathway"/>
    <property type="evidence" value="ECO:0007669"/>
    <property type="project" value="TreeGrafter"/>
</dbReference>
<dbReference type="PROSITE" id="PS00010">
    <property type="entry name" value="ASX_HYDROXYL"/>
    <property type="match status" value="1"/>
</dbReference>
<evidence type="ECO:0000313" key="17">
    <source>
        <dbReference type="EMBL" id="KAG5841528.1"/>
    </source>
</evidence>
<dbReference type="PRINTS" id="PR00007">
    <property type="entry name" value="COMPLEMNTC1Q"/>
</dbReference>
<dbReference type="GO" id="GO:0005509">
    <property type="term" value="F:calcium ion binding"/>
    <property type="evidence" value="ECO:0007669"/>
    <property type="project" value="InterPro"/>
</dbReference>
<evidence type="ECO:0000256" key="8">
    <source>
        <dbReference type="ARBA" id="ARBA00023157"/>
    </source>
</evidence>
<dbReference type="Pfam" id="PF07546">
    <property type="entry name" value="EMI"/>
    <property type="match status" value="1"/>
</dbReference>
<name>A0A9D3RSM5_ANGAN</name>
<dbReference type="InterPro" id="IPR050392">
    <property type="entry name" value="Collagen/C1q_domain"/>
</dbReference>
<dbReference type="SMART" id="SM00179">
    <property type="entry name" value="EGF_CA"/>
    <property type="match status" value="1"/>
</dbReference>
<evidence type="ECO:0000256" key="2">
    <source>
        <dbReference type="ARBA" id="ARBA00022525"/>
    </source>
</evidence>
<feature type="signal peptide" evidence="13">
    <location>
        <begin position="1"/>
        <end position="20"/>
    </location>
</feature>
<keyword evidence="18" id="KW-1185">Reference proteome</keyword>
<dbReference type="InterPro" id="IPR000742">
    <property type="entry name" value="EGF"/>
</dbReference>
<dbReference type="Proteomes" id="UP001044222">
    <property type="component" value="Chromosome 10"/>
</dbReference>
<dbReference type="AlphaFoldDB" id="A0A9D3RSM5"/>
<dbReference type="InterPro" id="IPR011489">
    <property type="entry name" value="EMI_domain"/>
</dbReference>
<organism evidence="17 18">
    <name type="scientific">Anguilla anguilla</name>
    <name type="common">European freshwater eel</name>
    <name type="synonym">Muraena anguilla</name>
    <dbReference type="NCBI Taxonomy" id="7936"/>
    <lineage>
        <taxon>Eukaryota</taxon>
        <taxon>Metazoa</taxon>
        <taxon>Chordata</taxon>
        <taxon>Craniata</taxon>
        <taxon>Vertebrata</taxon>
        <taxon>Euteleostomi</taxon>
        <taxon>Actinopterygii</taxon>
        <taxon>Neopterygii</taxon>
        <taxon>Teleostei</taxon>
        <taxon>Anguilliformes</taxon>
        <taxon>Anguillidae</taxon>
        <taxon>Anguilla</taxon>
    </lineage>
</organism>
<protein>
    <recommendedName>
        <fullName evidence="19">Multimerin-1</fullName>
    </recommendedName>
</protein>
<evidence type="ECO:0000256" key="3">
    <source>
        <dbReference type="ARBA" id="ARBA00022530"/>
    </source>
</evidence>
<keyword evidence="4 10" id="KW-0245">EGF-like domain</keyword>
<evidence type="ECO:0008006" key="19">
    <source>
        <dbReference type="Google" id="ProtNLM"/>
    </source>
</evidence>
<keyword evidence="9" id="KW-0325">Glycoprotein</keyword>
<dbReference type="FunFam" id="2.60.120.40:FF:000009">
    <property type="entry name" value="Multimerin-1"/>
    <property type="match status" value="1"/>
</dbReference>
<evidence type="ECO:0000256" key="9">
    <source>
        <dbReference type="ARBA" id="ARBA00023180"/>
    </source>
</evidence>
<evidence type="ECO:0000259" key="16">
    <source>
        <dbReference type="PROSITE" id="PS51041"/>
    </source>
</evidence>
<feature type="disulfide bond" evidence="10">
    <location>
        <begin position="972"/>
        <end position="981"/>
    </location>
</feature>
<keyword evidence="6" id="KW-0677">Repeat</keyword>
<keyword evidence="7 11" id="KW-0175">Coiled coil</keyword>
<dbReference type="Pfam" id="PF00386">
    <property type="entry name" value="C1q"/>
    <property type="match status" value="1"/>
</dbReference>
<feature type="coiled-coil region" evidence="11">
    <location>
        <begin position="383"/>
        <end position="410"/>
    </location>
</feature>
<evidence type="ECO:0000256" key="5">
    <source>
        <dbReference type="ARBA" id="ARBA00022729"/>
    </source>
</evidence>
<dbReference type="EMBL" id="JAFIRN010000010">
    <property type="protein sequence ID" value="KAG5841528.1"/>
    <property type="molecule type" value="Genomic_DNA"/>
</dbReference>
<evidence type="ECO:0000256" key="6">
    <source>
        <dbReference type="ARBA" id="ARBA00022737"/>
    </source>
</evidence>
<dbReference type="Pfam" id="PF00008">
    <property type="entry name" value="EGF"/>
    <property type="match status" value="1"/>
</dbReference>
<proteinExistence type="predicted"/>
<feature type="compositionally biased region" description="Basic and acidic residues" evidence="12">
    <location>
        <begin position="228"/>
        <end position="238"/>
    </location>
</feature>
<dbReference type="Gene3D" id="2.60.120.40">
    <property type="match status" value="1"/>
</dbReference>
<dbReference type="FunFam" id="2.10.25.10:FF:000012">
    <property type="entry name" value="Delta-like protein"/>
    <property type="match status" value="1"/>
</dbReference>
<feature type="compositionally biased region" description="Polar residues" evidence="12">
    <location>
        <begin position="216"/>
        <end position="225"/>
    </location>
</feature>
<feature type="region of interest" description="Disordered" evidence="12">
    <location>
        <begin position="214"/>
        <end position="254"/>
    </location>
</feature>
<keyword evidence="3" id="KW-0272">Extracellular matrix</keyword>
<feature type="domain" description="EMI" evidence="16">
    <location>
        <begin position="141"/>
        <end position="216"/>
    </location>
</feature>
<accession>A0A9D3RSM5</accession>
<comment type="caution">
    <text evidence="10">Lacks conserved residue(s) required for the propagation of feature annotation.</text>
</comment>
<feature type="domain" description="C1q" evidence="15">
    <location>
        <begin position="1000"/>
        <end position="1132"/>
    </location>
</feature>
<dbReference type="PROSITE" id="PS01186">
    <property type="entry name" value="EGF_2"/>
    <property type="match status" value="1"/>
</dbReference>
<keyword evidence="5 13" id="KW-0732">Signal</keyword>
<keyword evidence="8 10" id="KW-1015">Disulfide bond</keyword>
<dbReference type="InterPro" id="IPR008983">
    <property type="entry name" value="Tumour_necrosis_fac-like_dom"/>
</dbReference>
<dbReference type="SMART" id="SM00110">
    <property type="entry name" value="C1Q"/>
    <property type="match status" value="1"/>
</dbReference>
<dbReference type="PROSITE" id="PS50026">
    <property type="entry name" value="EGF_3"/>
    <property type="match status" value="1"/>
</dbReference>
<evidence type="ECO:0000256" key="7">
    <source>
        <dbReference type="ARBA" id="ARBA00023054"/>
    </source>
</evidence>
<reference evidence="17" key="1">
    <citation type="submission" date="2021-01" db="EMBL/GenBank/DDBJ databases">
        <title>A chromosome-scale assembly of European eel, Anguilla anguilla.</title>
        <authorList>
            <person name="Henkel C."/>
            <person name="Jong-Raadsen S.A."/>
            <person name="Dufour S."/>
            <person name="Weltzien F.-A."/>
            <person name="Palstra A.P."/>
            <person name="Pelster B."/>
            <person name="Spaink H.P."/>
            <person name="Van Den Thillart G.E."/>
            <person name="Jansen H."/>
            <person name="Zahm M."/>
            <person name="Klopp C."/>
            <person name="Cedric C."/>
            <person name="Louis A."/>
            <person name="Berthelot C."/>
            <person name="Parey E."/>
            <person name="Roest Crollius H."/>
            <person name="Montfort J."/>
            <person name="Robinson-Rechavi M."/>
            <person name="Bucao C."/>
            <person name="Bouchez O."/>
            <person name="Gislard M."/>
            <person name="Lluch J."/>
            <person name="Milhes M."/>
            <person name="Lampietro C."/>
            <person name="Lopez Roques C."/>
            <person name="Donnadieu C."/>
            <person name="Braasch I."/>
            <person name="Desvignes T."/>
            <person name="Postlethwait J."/>
            <person name="Bobe J."/>
            <person name="Guiguen Y."/>
            <person name="Dirks R."/>
        </authorList>
    </citation>
    <scope>NUCLEOTIDE SEQUENCE</scope>
    <source>
        <strain evidence="17">Tag_6206</strain>
        <tissue evidence="17">Liver</tissue>
    </source>
</reference>
<dbReference type="PROSITE" id="PS50871">
    <property type="entry name" value="C1Q"/>
    <property type="match status" value="1"/>
</dbReference>
<dbReference type="SMART" id="SM00181">
    <property type="entry name" value="EGF"/>
    <property type="match status" value="1"/>
</dbReference>
<dbReference type="InterPro" id="IPR001073">
    <property type="entry name" value="C1q_dom"/>
</dbReference>
<evidence type="ECO:0000313" key="18">
    <source>
        <dbReference type="Proteomes" id="UP001044222"/>
    </source>
</evidence>
<dbReference type="PROSITE" id="PS00022">
    <property type="entry name" value="EGF_1"/>
    <property type="match status" value="1"/>
</dbReference>
<evidence type="ECO:0000256" key="1">
    <source>
        <dbReference type="ARBA" id="ARBA00004498"/>
    </source>
</evidence>
<evidence type="ECO:0000256" key="13">
    <source>
        <dbReference type="SAM" id="SignalP"/>
    </source>
</evidence>